<accession>A0A834MN53</accession>
<dbReference type="AlphaFoldDB" id="A0A834MN53"/>
<name>A0A834MN53_RHYFE</name>
<evidence type="ECO:0000313" key="1">
    <source>
        <dbReference type="EMBL" id="KAF7285104.1"/>
    </source>
</evidence>
<gene>
    <name evidence="1" type="ORF">GWI33_011955</name>
</gene>
<dbReference type="EMBL" id="JAACXV010000061">
    <property type="protein sequence ID" value="KAF7285104.1"/>
    <property type="molecule type" value="Genomic_DNA"/>
</dbReference>
<reference evidence="1" key="1">
    <citation type="submission" date="2020-08" db="EMBL/GenBank/DDBJ databases">
        <title>Genome sequencing and assembly of the red palm weevil Rhynchophorus ferrugineus.</title>
        <authorList>
            <person name="Dias G.B."/>
            <person name="Bergman C.M."/>
            <person name="Manee M."/>
        </authorList>
    </citation>
    <scope>NUCLEOTIDE SEQUENCE</scope>
    <source>
        <strain evidence="1">AA-2017</strain>
        <tissue evidence="1">Whole larva</tissue>
    </source>
</reference>
<protein>
    <submittedName>
        <fullName evidence="1">Uncharacterized protein</fullName>
    </submittedName>
</protein>
<sequence>MCKHEKSHLKRFLFRSYSLQSSAILLIPDAARGRKRWRWCPFAESGPREVGSTAKVPWIYPGSGTGRELGMKSGPFRFRTMRAWGRSFHWTSTVEELAFVVDW</sequence>
<evidence type="ECO:0000313" key="2">
    <source>
        <dbReference type="Proteomes" id="UP000625711"/>
    </source>
</evidence>
<dbReference type="Proteomes" id="UP000625711">
    <property type="component" value="Unassembled WGS sequence"/>
</dbReference>
<proteinExistence type="predicted"/>
<organism evidence="1 2">
    <name type="scientific">Rhynchophorus ferrugineus</name>
    <name type="common">Red palm weevil</name>
    <name type="synonym">Curculio ferrugineus</name>
    <dbReference type="NCBI Taxonomy" id="354439"/>
    <lineage>
        <taxon>Eukaryota</taxon>
        <taxon>Metazoa</taxon>
        <taxon>Ecdysozoa</taxon>
        <taxon>Arthropoda</taxon>
        <taxon>Hexapoda</taxon>
        <taxon>Insecta</taxon>
        <taxon>Pterygota</taxon>
        <taxon>Neoptera</taxon>
        <taxon>Endopterygota</taxon>
        <taxon>Coleoptera</taxon>
        <taxon>Polyphaga</taxon>
        <taxon>Cucujiformia</taxon>
        <taxon>Curculionidae</taxon>
        <taxon>Dryophthorinae</taxon>
        <taxon>Rhynchophorus</taxon>
    </lineage>
</organism>
<comment type="caution">
    <text evidence="1">The sequence shown here is derived from an EMBL/GenBank/DDBJ whole genome shotgun (WGS) entry which is preliminary data.</text>
</comment>
<keyword evidence="2" id="KW-1185">Reference proteome</keyword>